<feature type="transmembrane region" description="Helical" evidence="1">
    <location>
        <begin position="6"/>
        <end position="23"/>
    </location>
</feature>
<gene>
    <name evidence="2" type="ORF">H8717_00715</name>
</gene>
<dbReference type="EMBL" id="JACRTB010000001">
    <property type="protein sequence ID" value="MBC8574935.1"/>
    <property type="molecule type" value="Genomic_DNA"/>
</dbReference>
<accession>A0ABR7NEY6</accession>
<feature type="transmembrane region" description="Helical" evidence="1">
    <location>
        <begin position="144"/>
        <end position="168"/>
    </location>
</feature>
<proteinExistence type="predicted"/>
<reference evidence="2 3" key="1">
    <citation type="submission" date="2020-08" db="EMBL/GenBank/DDBJ databases">
        <title>Genome public.</title>
        <authorList>
            <person name="Liu C."/>
            <person name="Sun Q."/>
        </authorList>
    </citation>
    <scope>NUCLEOTIDE SEQUENCE [LARGE SCALE GENOMIC DNA]</scope>
    <source>
        <strain evidence="2 3">BX1</strain>
    </source>
</reference>
<keyword evidence="1" id="KW-1133">Transmembrane helix</keyword>
<keyword evidence="1" id="KW-0812">Transmembrane</keyword>
<keyword evidence="3" id="KW-1185">Reference proteome</keyword>
<comment type="caution">
    <text evidence="2">The sequence shown here is derived from an EMBL/GenBank/DDBJ whole genome shotgun (WGS) entry which is preliminary data.</text>
</comment>
<evidence type="ECO:0000256" key="1">
    <source>
        <dbReference type="SAM" id="Phobius"/>
    </source>
</evidence>
<keyword evidence="1" id="KW-0472">Membrane</keyword>
<feature type="transmembrane region" description="Helical" evidence="1">
    <location>
        <begin position="99"/>
        <end position="132"/>
    </location>
</feature>
<feature type="transmembrane region" description="Helical" evidence="1">
    <location>
        <begin position="347"/>
        <end position="370"/>
    </location>
</feature>
<feature type="transmembrane region" description="Helical" evidence="1">
    <location>
        <begin position="401"/>
        <end position="424"/>
    </location>
</feature>
<organism evidence="2 3">
    <name type="scientific">Yanshouia hominis</name>
    <dbReference type="NCBI Taxonomy" id="2763673"/>
    <lineage>
        <taxon>Bacteria</taxon>
        <taxon>Bacillati</taxon>
        <taxon>Bacillota</taxon>
        <taxon>Clostridia</taxon>
        <taxon>Eubacteriales</taxon>
        <taxon>Oscillospiraceae</taxon>
        <taxon>Yanshouia</taxon>
    </lineage>
</organism>
<feature type="transmembrane region" description="Helical" evidence="1">
    <location>
        <begin position="226"/>
        <end position="243"/>
    </location>
</feature>
<feature type="transmembrane region" description="Helical" evidence="1">
    <location>
        <begin position="321"/>
        <end position="341"/>
    </location>
</feature>
<dbReference type="RefSeq" id="WP_262398626.1">
    <property type="nucleotide sequence ID" value="NZ_JACRTB010000001.1"/>
</dbReference>
<evidence type="ECO:0000313" key="2">
    <source>
        <dbReference type="EMBL" id="MBC8574935.1"/>
    </source>
</evidence>
<protein>
    <submittedName>
        <fullName evidence="2">TRAP transporter large permease subunit</fullName>
    </submittedName>
</protein>
<feature type="transmembrane region" description="Helical" evidence="1">
    <location>
        <begin position="55"/>
        <end position="78"/>
    </location>
</feature>
<feature type="transmembrane region" description="Helical" evidence="1">
    <location>
        <begin position="250"/>
        <end position="270"/>
    </location>
</feature>
<evidence type="ECO:0000313" key="3">
    <source>
        <dbReference type="Proteomes" id="UP000658131"/>
    </source>
</evidence>
<feature type="transmembrane region" description="Helical" evidence="1">
    <location>
        <begin position="290"/>
        <end position="309"/>
    </location>
</feature>
<feature type="transmembrane region" description="Helical" evidence="1">
    <location>
        <begin position="180"/>
        <end position="199"/>
    </location>
</feature>
<sequence>MIFEYELLILIAMIGTILVLNLICKLPTSIAMATAAVVGALVGGEGIPVRHLFEGTFAFLDTAMIISTAMIFMFAVKASGTFEAIGSLLVQRLYNRPMLLLVLMMLVIIFPGMLTGTASIAVLCAGAIVAPILEMMDFTPVETGTFIAVGATLGMAAPPVNIPAMLIASSVDMTYRGFTVPLLCITMISALVFTIHIGLHRVKPIDLNLAKGQIDFEIGKEHGFKIYLPILLVVLMIAAVRMFPKYIPDVGMPLLFFLGAVVAAFTGRKFDLLNVASAAMRENVSVLGKIMAIGMFLQIFILVGVRGYIVVNCFTLPMTALFIACVVLMPIFGGISVYGSASLFGPPLLLAMLGGNEIIIAASLSVLAILGELMPPSALCANYAADMVHVRYREILARCPFPVLLTIVICFLCLIFSGNLGFLVM</sequence>
<name>A0ABR7NEY6_9FIRM</name>
<dbReference type="Proteomes" id="UP000658131">
    <property type="component" value="Unassembled WGS sequence"/>
</dbReference>